<keyword evidence="5" id="KW-1185">Reference proteome</keyword>
<evidence type="ECO:0000259" key="3">
    <source>
        <dbReference type="PROSITE" id="PS50181"/>
    </source>
</evidence>
<evidence type="ECO:0000256" key="2">
    <source>
        <dbReference type="ARBA" id="ARBA00022737"/>
    </source>
</evidence>
<dbReference type="EMBL" id="JADGJH010001768">
    <property type="protein sequence ID" value="KAJ3110118.1"/>
    <property type="molecule type" value="Genomic_DNA"/>
</dbReference>
<dbReference type="Pfam" id="PF00560">
    <property type="entry name" value="LRR_1"/>
    <property type="match status" value="2"/>
</dbReference>
<comment type="caution">
    <text evidence="4">The sequence shown here is derived from an EMBL/GenBank/DDBJ whole genome shotgun (WGS) entry which is preliminary data.</text>
</comment>
<protein>
    <recommendedName>
        <fullName evidence="3">F-box domain-containing protein</fullName>
    </recommendedName>
</protein>
<dbReference type="SUPFAM" id="SSF52058">
    <property type="entry name" value="L domain-like"/>
    <property type="match status" value="1"/>
</dbReference>
<name>A0AAD5SUI3_9FUNG</name>
<dbReference type="InterPro" id="IPR032675">
    <property type="entry name" value="LRR_dom_sf"/>
</dbReference>
<dbReference type="InterPro" id="IPR001810">
    <property type="entry name" value="F-box_dom"/>
</dbReference>
<dbReference type="FunFam" id="3.80.10.10:FF:000041">
    <property type="entry name" value="LRR receptor-like serine/threonine-protein kinase ERECTA"/>
    <property type="match status" value="1"/>
</dbReference>
<organism evidence="4 5">
    <name type="scientific">Physocladia obscura</name>
    <dbReference type="NCBI Taxonomy" id="109957"/>
    <lineage>
        <taxon>Eukaryota</taxon>
        <taxon>Fungi</taxon>
        <taxon>Fungi incertae sedis</taxon>
        <taxon>Chytridiomycota</taxon>
        <taxon>Chytridiomycota incertae sedis</taxon>
        <taxon>Chytridiomycetes</taxon>
        <taxon>Chytridiales</taxon>
        <taxon>Chytriomycetaceae</taxon>
        <taxon>Physocladia</taxon>
    </lineage>
</organism>
<keyword evidence="1" id="KW-0433">Leucine-rich repeat</keyword>
<evidence type="ECO:0000313" key="4">
    <source>
        <dbReference type="EMBL" id="KAJ3110118.1"/>
    </source>
</evidence>
<dbReference type="InterPro" id="IPR001611">
    <property type="entry name" value="Leu-rich_rpt"/>
</dbReference>
<evidence type="ECO:0000313" key="5">
    <source>
        <dbReference type="Proteomes" id="UP001211907"/>
    </source>
</evidence>
<dbReference type="AlphaFoldDB" id="A0AAD5SUI3"/>
<dbReference type="SUPFAM" id="SSF81383">
    <property type="entry name" value="F-box domain"/>
    <property type="match status" value="1"/>
</dbReference>
<dbReference type="Pfam" id="PF00646">
    <property type="entry name" value="F-box"/>
    <property type="match status" value="1"/>
</dbReference>
<dbReference type="PANTHER" id="PTHR48065">
    <property type="entry name" value="OS10G0469600 PROTEIN"/>
    <property type="match status" value="1"/>
</dbReference>
<dbReference type="PANTHER" id="PTHR48065:SF75">
    <property type="entry name" value="LEUCINE-RICH REPEAT-CONTAINING N-TERMINAL PLANT-TYPE DOMAIN-CONTAINING PROTEIN"/>
    <property type="match status" value="1"/>
</dbReference>
<proteinExistence type="predicted"/>
<evidence type="ECO:0000256" key="1">
    <source>
        <dbReference type="ARBA" id="ARBA00022614"/>
    </source>
</evidence>
<dbReference type="InterPro" id="IPR036047">
    <property type="entry name" value="F-box-like_dom_sf"/>
</dbReference>
<dbReference type="Gene3D" id="3.80.10.10">
    <property type="entry name" value="Ribonuclease Inhibitor"/>
    <property type="match status" value="1"/>
</dbReference>
<gene>
    <name evidence="4" type="ORF">HK100_003144</name>
</gene>
<sequence length="332" mass="37807">MPRRSKFSEIGVAESHFTPTCFTDLPTELAEYILKWLPAFKIISLRRLSKGFNTYVLSNISRLVPRKHRLVTESSELSEWEEVFFNVPDYFACDIAARVFENIISLRWNDSLPGRKLGVKGCTGPKKYRLSAIPTSIGLIYSLRILHLNNCSLRGQIPSSLYSLLQLKVLGLGHNELTGDIDVRIGDLADLEELWLQHNDFTGTIPKEIGKCEALKIFQIFGNRFTGCIPVEIGKCKNLVMLEVGLNELYGNIPKEIFLCSKLRYFGAAQNQFTGSVPREILGCSSLGIFEIYANKHYLFVPREIKRLRFFKRNGGFENTALWKIFALKKSK</sequence>
<dbReference type="Proteomes" id="UP001211907">
    <property type="component" value="Unassembled WGS sequence"/>
</dbReference>
<dbReference type="PROSITE" id="PS50181">
    <property type="entry name" value="FBOX"/>
    <property type="match status" value="1"/>
</dbReference>
<accession>A0AAD5SUI3</accession>
<feature type="domain" description="F-box" evidence="3">
    <location>
        <begin position="19"/>
        <end position="67"/>
    </location>
</feature>
<keyword evidence="2" id="KW-0677">Repeat</keyword>
<reference evidence="4" key="1">
    <citation type="submission" date="2020-05" db="EMBL/GenBank/DDBJ databases">
        <title>Phylogenomic resolution of chytrid fungi.</title>
        <authorList>
            <person name="Stajich J.E."/>
            <person name="Amses K."/>
            <person name="Simmons R."/>
            <person name="Seto K."/>
            <person name="Myers J."/>
            <person name="Bonds A."/>
            <person name="Quandt C.A."/>
            <person name="Barry K."/>
            <person name="Liu P."/>
            <person name="Grigoriev I."/>
            <person name="Longcore J.E."/>
            <person name="James T.Y."/>
        </authorList>
    </citation>
    <scope>NUCLEOTIDE SEQUENCE</scope>
    <source>
        <strain evidence="4">JEL0513</strain>
    </source>
</reference>